<dbReference type="EMBL" id="KN837111">
    <property type="protein sequence ID" value="KIJ45757.1"/>
    <property type="molecule type" value="Genomic_DNA"/>
</dbReference>
<dbReference type="Proteomes" id="UP000054279">
    <property type="component" value="Unassembled WGS sequence"/>
</dbReference>
<feature type="compositionally biased region" description="Low complexity" evidence="2">
    <location>
        <begin position="239"/>
        <end position="249"/>
    </location>
</feature>
<feature type="compositionally biased region" description="Polar residues" evidence="2">
    <location>
        <begin position="449"/>
        <end position="484"/>
    </location>
</feature>
<reference evidence="3 4" key="1">
    <citation type="submission" date="2014-06" db="EMBL/GenBank/DDBJ databases">
        <title>Evolutionary Origins and Diversification of the Mycorrhizal Mutualists.</title>
        <authorList>
            <consortium name="DOE Joint Genome Institute"/>
            <consortium name="Mycorrhizal Genomics Consortium"/>
            <person name="Kohler A."/>
            <person name="Kuo A."/>
            <person name="Nagy L.G."/>
            <person name="Floudas D."/>
            <person name="Copeland A."/>
            <person name="Barry K.W."/>
            <person name="Cichocki N."/>
            <person name="Veneault-Fourrey C."/>
            <person name="LaButti K."/>
            <person name="Lindquist E.A."/>
            <person name="Lipzen A."/>
            <person name="Lundell T."/>
            <person name="Morin E."/>
            <person name="Murat C."/>
            <person name="Riley R."/>
            <person name="Ohm R."/>
            <person name="Sun H."/>
            <person name="Tunlid A."/>
            <person name="Henrissat B."/>
            <person name="Grigoriev I.V."/>
            <person name="Hibbett D.S."/>
            <person name="Martin F."/>
        </authorList>
    </citation>
    <scope>NUCLEOTIDE SEQUENCE [LARGE SCALE GENOMIC DNA]</scope>
    <source>
        <strain evidence="3 4">SS14</strain>
    </source>
</reference>
<proteinExistence type="predicted"/>
<feature type="compositionally biased region" description="Basic and acidic residues" evidence="2">
    <location>
        <begin position="807"/>
        <end position="816"/>
    </location>
</feature>
<dbReference type="AlphaFoldDB" id="A0A0C9VT69"/>
<feature type="compositionally biased region" description="Basic and acidic residues" evidence="2">
    <location>
        <begin position="390"/>
        <end position="403"/>
    </location>
</feature>
<evidence type="ECO:0000313" key="3">
    <source>
        <dbReference type="EMBL" id="KIJ45757.1"/>
    </source>
</evidence>
<feature type="compositionally biased region" description="Low complexity" evidence="2">
    <location>
        <begin position="894"/>
        <end position="910"/>
    </location>
</feature>
<organism evidence="3 4">
    <name type="scientific">Sphaerobolus stellatus (strain SS14)</name>
    <dbReference type="NCBI Taxonomy" id="990650"/>
    <lineage>
        <taxon>Eukaryota</taxon>
        <taxon>Fungi</taxon>
        <taxon>Dikarya</taxon>
        <taxon>Basidiomycota</taxon>
        <taxon>Agaricomycotina</taxon>
        <taxon>Agaricomycetes</taxon>
        <taxon>Phallomycetidae</taxon>
        <taxon>Geastrales</taxon>
        <taxon>Sphaerobolaceae</taxon>
        <taxon>Sphaerobolus</taxon>
    </lineage>
</organism>
<feature type="compositionally biased region" description="Pro residues" evidence="2">
    <location>
        <begin position="652"/>
        <end position="662"/>
    </location>
</feature>
<dbReference type="OrthoDB" id="2504896at2759"/>
<feature type="compositionally biased region" description="Basic and acidic residues" evidence="2">
    <location>
        <begin position="592"/>
        <end position="618"/>
    </location>
</feature>
<accession>A0A0C9VT69</accession>
<feature type="compositionally biased region" description="Gly residues" evidence="2">
    <location>
        <begin position="75"/>
        <end position="87"/>
    </location>
</feature>
<sequence length="952" mass="101738">MADIQPTETSAASIAATSNDSNLSKEGGQGVPPGGSGAVKEDGDAENDKDKASTTDAPATAKDSSTVDLPHTEGTGTGLQGADGGLNEGQLSSSTTMQTNASAHVADSKPDSDGGNASSDRPSSQAQAYTQSTSSTSTPPLSTTQQHQPPLKRFTSVNITKRFLEKTSSQSGTSLGGGSSSAHSSGLGSSTVSGQLRGNSPVSRSPSTDRPASSSSRLVTAKLTAVPQPSSSTAGWLRPPAQTPGSSAAPTPPSTSPQPNANELLSTMKRRPGESPVLNGSASLFSGAQSSNKPVWRRVPAPPPGRTPVVSDNPEDFPTAAEAVHGRKQQVLKAQAEAQAEADAAQKARDALNETAAAFRGAHLDANARHWDEMEDEDDTDFLNGVIEFGDGRQYKIERHESPPAELGRPPPEPESHGPVNKEERFGKDIGRDWPKGKSSVPYPPAASSFVSRPIPSQSPGTSRSPTDASAQSPLESVSPTSRVLFNERSNRLEPWNTGKPQIPSRQQGPSHPPQPGRDAPSHPHSPSGNVQLLQKGSSTESAWKSGPPRGFNHMPDRGRWDGPPPPHGKGDDRPWDRQRRESVSSTAGSSVRERSRGRESRWGDTGEHNRDRGRRDSNVGQPPVPMLPPTLSREQQNRPFENGRHPLPHLRMPPPPMPPMRGPSARDSRPVPTSPSMSVRSTRSLVSEQAPVSPSQPATSPPPVEAVEIVDKDTLVKDAMHLAIERAKKRKEQGEEEEKRRQEAAERARKKAEEIAAKLEQQKDEEERKKAEEQAVLEAKRKEEAERVALEERRKAEAEAAAAVQKAKEEAERAVAEQARASLLASQKRQEEIQASQRPSHFADSTRTGFQGGRPPAPGPLPRRPTDNSLATQADSWRSKAAPITGPPPVIFKAPSKPSQPQPSSEPAATPVPPPPPPPMEFPVLDLSIKPDEEIEVVDFSDMEKLASSRQ</sequence>
<feature type="compositionally biased region" description="Basic and acidic residues" evidence="2">
    <location>
        <begin position="412"/>
        <end position="436"/>
    </location>
</feature>
<feature type="compositionally biased region" description="Basic and acidic residues" evidence="2">
    <location>
        <begin position="39"/>
        <end position="53"/>
    </location>
</feature>
<feature type="compositionally biased region" description="Pro residues" evidence="2">
    <location>
        <begin position="911"/>
        <end position="922"/>
    </location>
</feature>
<evidence type="ECO:0000256" key="1">
    <source>
        <dbReference type="SAM" id="Coils"/>
    </source>
</evidence>
<feature type="compositionally biased region" description="Low complexity" evidence="2">
    <location>
        <begin position="203"/>
        <end position="217"/>
    </location>
</feature>
<feature type="compositionally biased region" description="Polar residues" evidence="2">
    <location>
        <begin position="675"/>
        <end position="699"/>
    </location>
</feature>
<evidence type="ECO:0000256" key="2">
    <source>
        <dbReference type="SAM" id="MobiDB-lite"/>
    </source>
</evidence>
<feature type="coiled-coil region" evidence="1">
    <location>
        <begin position="328"/>
        <end position="355"/>
    </location>
</feature>
<feature type="compositionally biased region" description="Polar residues" evidence="2">
    <location>
        <begin position="278"/>
        <end position="293"/>
    </location>
</feature>
<feature type="compositionally biased region" description="Basic and acidic residues" evidence="2">
    <location>
        <begin position="569"/>
        <end position="583"/>
    </location>
</feature>
<protein>
    <submittedName>
        <fullName evidence="3">Uncharacterized protein</fullName>
    </submittedName>
</protein>
<feature type="compositionally biased region" description="Low complexity" evidence="2">
    <location>
        <begin position="180"/>
        <end position="196"/>
    </location>
</feature>
<evidence type="ECO:0000313" key="4">
    <source>
        <dbReference type="Proteomes" id="UP000054279"/>
    </source>
</evidence>
<name>A0A0C9VT69_SPHS4</name>
<feature type="compositionally biased region" description="Polar residues" evidence="2">
    <location>
        <begin position="525"/>
        <end position="543"/>
    </location>
</feature>
<keyword evidence="1" id="KW-0175">Coiled coil</keyword>
<feature type="compositionally biased region" description="Gly residues" evidence="2">
    <location>
        <begin position="27"/>
        <end position="37"/>
    </location>
</feature>
<feature type="region of interest" description="Disordered" evidence="2">
    <location>
        <begin position="1"/>
        <end position="317"/>
    </location>
</feature>
<feature type="region of interest" description="Disordered" evidence="2">
    <location>
        <begin position="382"/>
        <end position="707"/>
    </location>
</feature>
<feature type="compositionally biased region" description="Polar residues" evidence="2">
    <location>
        <begin position="868"/>
        <end position="877"/>
    </location>
</feature>
<keyword evidence="4" id="KW-1185">Reference proteome</keyword>
<feature type="compositionally biased region" description="Polar residues" evidence="2">
    <location>
        <begin position="54"/>
        <end position="67"/>
    </location>
</feature>
<feature type="compositionally biased region" description="Polar residues" evidence="2">
    <location>
        <begin position="834"/>
        <end position="850"/>
    </location>
</feature>
<gene>
    <name evidence="3" type="ORF">M422DRAFT_67178</name>
</gene>
<feature type="compositionally biased region" description="Low complexity" evidence="2">
    <location>
        <begin position="7"/>
        <end position="18"/>
    </location>
</feature>
<feature type="compositionally biased region" description="Low complexity" evidence="2">
    <location>
        <begin position="122"/>
        <end position="149"/>
    </location>
</feature>
<feature type="compositionally biased region" description="Basic and acidic residues" evidence="2">
    <location>
        <begin position="738"/>
        <end position="799"/>
    </location>
</feature>
<feature type="region of interest" description="Disordered" evidence="2">
    <location>
        <begin position="727"/>
        <end position="926"/>
    </location>
</feature>
<dbReference type="HOGENOM" id="CLU_309528_0_0_1"/>
<feature type="compositionally biased region" description="Polar residues" evidence="2">
    <location>
        <begin position="89"/>
        <end position="102"/>
    </location>
</feature>